<protein>
    <recommendedName>
        <fullName evidence="4">DUF3147 family protein</fullName>
    </recommendedName>
</protein>
<evidence type="ECO:0000313" key="3">
    <source>
        <dbReference type="Proteomes" id="UP000189462"/>
    </source>
</evidence>
<evidence type="ECO:0008006" key="4">
    <source>
        <dbReference type="Google" id="ProtNLM"/>
    </source>
</evidence>
<keyword evidence="1" id="KW-0472">Membrane</keyword>
<feature type="transmembrane region" description="Helical" evidence="1">
    <location>
        <begin position="27"/>
        <end position="48"/>
    </location>
</feature>
<feature type="transmembrane region" description="Helical" evidence="1">
    <location>
        <begin position="6"/>
        <end position="22"/>
    </location>
</feature>
<feature type="transmembrane region" description="Helical" evidence="1">
    <location>
        <begin position="88"/>
        <end position="109"/>
    </location>
</feature>
<dbReference type="EMBL" id="MVBK01000098">
    <property type="protein sequence ID" value="OOG22700.1"/>
    <property type="molecule type" value="Genomic_DNA"/>
</dbReference>
<keyword evidence="3" id="KW-1185">Reference proteome</keyword>
<evidence type="ECO:0000256" key="1">
    <source>
        <dbReference type="SAM" id="Phobius"/>
    </source>
</evidence>
<reference evidence="2 3" key="1">
    <citation type="submission" date="2017-02" db="EMBL/GenBank/DDBJ databases">
        <title>Genomic diversity within the haloalkaliphilic genus Thioalkalivibrio.</title>
        <authorList>
            <person name="Ahn A.-C."/>
            <person name="Meier-Kolthoff J."/>
            <person name="Overmars L."/>
            <person name="Richter M."/>
            <person name="Woyke T."/>
            <person name="Sorokin D.Y."/>
            <person name="Muyzer G."/>
        </authorList>
    </citation>
    <scope>NUCLEOTIDE SEQUENCE [LARGE SCALE GENOMIC DNA]</scope>
    <source>
        <strain evidence="2 3">ALJD</strain>
    </source>
</reference>
<dbReference type="STRING" id="108003.B1C78_14300"/>
<gene>
    <name evidence="2" type="ORF">B1C78_14300</name>
</gene>
<proteinExistence type="predicted"/>
<sequence length="114" mass="12565">MTYYIARVLISAILIVVISEVAKRSSLAGAVIASLPVVSILAFLWIYVDTGDVQRIAELSQQIFWLVLASLVLFVTLPLLIRNDYSFLVALLLSIVLTSGGYLLLVWILKGRVT</sequence>
<comment type="caution">
    <text evidence="2">The sequence shown here is derived from an EMBL/GenBank/DDBJ whole genome shotgun (WGS) entry which is preliminary data.</text>
</comment>
<keyword evidence="1" id="KW-1133">Transmembrane helix</keyword>
<dbReference type="Proteomes" id="UP000189462">
    <property type="component" value="Unassembled WGS sequence"/>
</dbReference>
<keyword evidence="1" id="KW-0812">Transmembrane</keyword>
<accession>A0A1V3NC94</accession>
<name>A0A1V3NC94_9GAMM</name>
<evidence type="ECO:0000313" key="2">
    <source>
        <dbReference type="EMBL" id="OOG22700.1"/>
    </source>
</evidence>
<dbReference type="OrthoDB" id="47473at2"/>
<organism evidence="2 3">
    <name type="scientific">Thioalkalivibrio denitrificans</name>
    <dbReference type="NCBI Taxonomy" id="108003"/>
    <lineage>
        <taxon>Bacteria</taxon>
        <taxon>Pseudomonadati</taxon>
        <taxon>Pseudomonadota</taxon>
        <taxon>Gammaproteobacteria</taxon>
        <taxon>Chromatiales</taxon>
        <taxon>Ectothiorhodospiraceae</taxon>
        <taxon>Thioalkalivibrio</taxon>
    </lineage>
</organism>
<dbReference type="NCBIfam" id="NF006749">
    <property type="entry name" value="PRK09272.1-2"/>
    <property type="match status" value="1"/>
</dbReference>
<dbReference type="InterPro" id="IPR058117">
    <property type="entry name" value="BV97_02767-like"/>
</dbReference>
<dbReference type="RefSeq" id="WP_077279840.1">
    <property type="nucleotide sequence ID" value="NZ_MVBK01000098.1"/>
</dbReference>
<dbReference type="AlphaFoldDB" id="A0A1V3NC94"/>
<feature type="transmembrane region" description="Helical" evidence="1">
    <location>
        <begin position="63"/>
        <end position="81"/>
    </location>
</feature>